<comment type="caution">
    <text evidence="2">The sequence shown here is derived from an EMBL/GenBank/DDBJ whole genome shotgun (WGS) entry which is preliminary data.</text>
</comment>
<dbReference type="Proteomes" id="UP001231189">
    <property type="component" value="Unassembled WGS sequence"/>
</dbReference>
<gene>
    <name evidence="2" type="ORF">QYE76_049405</name>
</gene>
<name>A0AAD8SN11_LOLMU</name>
<sequence length="260" mass="29857">MVHLLVHIVEDIIQLGPTFLHSMMPFERMNGVIKGHLGKLAGWGHRDGSREMHVDFKGRIADFERANLVALQHIDVVDPWVDKMRTYPIDEDSSAEEKLIFALSQGAEHNLMTFQAYDINGYTFYTEEKDMKSDYQNSGVTMESYTGDVKQRYYGKIEEMGAELRRRECANVPCQKPSRVVVRRGKRSIIGMDGAANELDFDQYGDPKMEDDDDDDEEPYTTRRSRTTLPKGRPFKRRSLGVPGLNYSTARKKGKKIVKR</sequence>
<proteinExistence type="predicted"/>
<evidence type="ECO:0000313" key="2">
    <source>
        <dbReference type="EMBL" id="KAK1661246.1"/>
    </source>
</evidence>
<keyword evidence="3" id="KW-1185">Reference proteome</keyword>
<dbReference type="PANTHER" id="PTHR48258:SF9">
    <property type="entry name" value="OS01G0348150 PROTEIN"/>
    <property type="match status" value="1"/>
</dbReference>
<dbReference type="EMBL" id="JAUUTY010000003">
    <property type="protein sequence ID" value="KAK1661246.1"/>
    <property type="molecule type" value="Genomic_DNA"/>
</dbReference>
<dbReference type="PANTHER" id="PTHR48258">
    <property type="entry name" value="DUF4218 DOMAIN-CONTAINING PROTEIN-RELATED"/>
    <property type="match status" value="1"/>
</dbReference>
<accession>A0AAD8SN11</accession>
<evidence type="ECO:0000313" key="3">
    <source>
        <dbReference type="Proteomes" id="UP001231189"/>
    </source>
</evidence>
<feature type="compositionally biased region" description="Acidic residues" evidence="1">
    <location>
        <begin position="199"/>
        <end position="219"/>
    </location>
</feature>
<organism evidence="2 3">
    <name type="scientific">Lolium multiflorum</name>
    <name type="common">Italian ryegrass</name>
    <name type="synonym">Lolium perenne subsp. multiflorum</name>
    <dbReference type="NCBI Taxonomy" id="4521"/>
    <lineage>
        <taxon>Eukaryota</taxon>
        <taxon>Viridiplantae</taxon>
        <taxon>Streptophyta</taxon>
        <taxon>Embryophyta</taxon>
        <taxon>Tracheophyta</taxon>
        <taxon>Spermatophyta</taxon>
        <taxon>Magnoliopsida</taxon>
        <taxon>Liliopsida</taxon>
        <taxon>Poales</taxon>
        <taxon>Poaceae</taxon>
        <taxon>BOP clade</taxon>
        <taxon>Pooideae</taxon>
        <taxon>Poodae</taxon>
        <taxon>Poeae</taxon>
        <taxon>Poeae Chloroplast Group 2 (Poeae type)</taxon>
        <taxon>Loliodinae</taxon>
        <taxon>Loliinae</taxon>
        <taxon>Lolium</taxon>
    </lineage>
</organism>
<protein>
    <submittedName>
        <fullName evidence="2">Uncharacterized protein</fullName>
    </submittedName>
</protein>
<evidence type="ECO:0000256" key="1">
    <source>
        <dbReference type="SAM" id="MobiDB-lite"/>
    </source>
</evidence>
<dbReference type="AlphaFoldDB" id="A0AAD8SN11"/>
<feature type="region of interest" description="Disordered" evidence="1">
    <location>
        <begin position="198"/>
        <end position="260"/>
    </location>
</feature>
<feature type="compositionally biased region" description="Basic residues" evidence="1">
    <location>
        <begin position="250"/>
        <end position="260"/>
    </location>
</feature>
<reference evidence="2" key="1">
    <citation type="submission" date="2023-07" db="EMBL/GenBank/DDBJ databases">
        <title>A chromosome-level genome assembly of Lolium multiflorum.</title>
        <authorList>
            <person name="Chen Y."/>
            <person name="Copetti D."/>
            <person name="Kolliker R."/>
            <person name="Studer B."/>
        </authorList>
    </citation>
    <scope>NUCLEOTIDE SEQUENCE</scope>
    <source>
        <strain evidence="2">02402/16</strain>
        <tissue evidence="2">Leaf</tissue>
    </source>
</reference>